<dbReference type="HOGENOM" id="CLU_1693691_0_0_5"/>
<gene>
    <name evidence="2" type="ordered locus">OCA5_c29760</name>
</gene>
<evidence type="ECO:0000313" key="2">
    <source>
        <dbReference type="EMBL" id="AEI07665.1"/>
    </source>
</evidence>
<accession>F8BYD0</accession>
<proteinExistence type="predicted"/>
<dbReference type="EMBL" id="CP002826">
    <property type="protein sequence ID" value="AEI07665.1"/>
    <property type="molecule type" value="Genomic_DNA"/>
</dbReference>
<dbReference type="AlphaFoldDB" id="F8BYD0"/>
<dbReference type="Proteomes" id="UP000007730">
    <property type="component" value="Chromosome"/>
</dbReference>
<dbReference type="PATRIC" id="fig|504832.7.peg.3140"/>
<dbReference type="STRING" id="504832.OCA5_c29760"/>
<dbReference type="InterPro" id="IPR021880">
    <property type="entry name" value="DUF3489"/>
</dbReference>
<dbReference type="Pfam" id="PF11994">
    <property type="entry name" value="DUF3489"/>
    <property type="match status" value="1"/>
</dbReference>
<name>F8BYD0_AFIC5</name>
<dbReference type="eggNOG" id="COG1595">
    <property type="taxonomic scope" value="Bacteria"/>
</dbReference>
<dbReference type="KEGG" id="ocg:OCA5_c29760"/>
<sequence>MQCHCSTVCRATEANHTNLLRPPSNGRLAVVAAKDAVNLQGDSDAFSQAKNHQNQGFASASSPKPAGTELAETSKPAPRKKQAHSETKAPPTSKQAVVLAMLREPSGTTVDAIMKATDWKQHSIRGFLAGAIKKKLGLNLVSAVVSPSPVHRIPP</sequence>
<reference evidence="2 3" key="1">
    <citation type="journal article" date="2011" name="J. Bacteriol.">
        <title>Complete genome sequences of the chemolithoautotrophic Oligotropha carboxidovorans strains OM4 and OM5.</title>
        <authorList>
            <person name="Volland S."/>
            <person name="Rachinger M."/>
            <person name="Strittmatter A."/>
            <person name="Daniel R."/>
            <person name="Gottschalk G."/>
            <person name="Meyer O."/>
        </authorList>
    </citation>
    <scope>NUCLEOTIDE SEQUENCE [LARGE SCALE GENOMIC DNA]</scope>
    <source>
        <strain evidence="3">ATCC 49405 / DSM 1227 / KCTC 32145 / OM5</strain>
    </source>
</reference>
<evidence type="ECO:0000313" key="3">
    <source>
        <dbReference type="Proteomes" id="UP000007730"/>
    </source>
</evidence>
<feature type="compositionally biased region" description="Polar residues" evidence="1">
    <location>
        <begin position="49"/>
        <end position="62"/>
    </location>
</feature>
<organism evidence="2 3">
    <name type="scientific">Afipia carboxidovorans (strain ATCC 49405 / DSM 1227 / KCTC 32145 / OM5)</name>
    <name type="common">Oligotropha carboxidovorans</name>
    <dbReference type="NCBI Taxonomy" id="504832"/>
    <lineage>
        <taxon>Bacteria</taxon>
        <taxon>Pseudomonadati</taxon>
        <taxon>Pseudomonadota</taxon>
        <taxon>Alphaproteobacteria</taxon>
        <taxon>Hyphomicrobiales</taxon>
        <taxon>Nitrobacteraceae</taxon>
        <taxon>Afipia</taxon>
    </lineage>
</organism>
<evidence type="ECO:0000256" key="1">
    <source>
        <dbReference type="SAM" id="MobiDB-lite"/>
    </source>
</evidence>
<evidence type="ECO:0008006" key="4">
    <source>
        <dbReference type="Google" id="ProtNLM"/>
    </source>
</evidence>
<feature type="region of interest" description="Disordered" evidence="1">
    <location>
        <begin position="49"/>
        <end position="95"/>
    </location>
</feature>
<protein>
    <recommendedName>
        <fullName evidence="4">DUF3489 domain-containing protein</fullName>
    </recommendedName>
</protein>
<keyword evidence="3" id="KW-1185">Reference proteome</keyword>